<feature type="compositionally biased region" description="Polar residues" evidence="1">
    <location>
        <begin position="376"/>
        <end position="398"/>
    </location>
</feature>
<protein>
    <recommendedName>
        <fullName evidence="4">RING-type domain-containing protein</fullName>
    </recommendedName>
</protein>
<comment type="caution">
    <text evidence="2">The sequence shown here is derived from an EMBL/GenBank/DDBJ whole genome shotgun (WGS) entry which is preliminary data.</text>
</comment>
<reference evidence="2 3" key="1">
    <citation type="submission" date="2019-02" db="EMBL/GenBank/DDBJ databases">
        <title>Genome sequencing of the rare red list fungi Phlebia centrifuga.</title>
        <authorList>
            <person name="Buettner E."/>
            <person name="Kellner H."/>
        </authorList>
    </citation>
    <scope>NUCLEOTIDE SEQUENCE [LARGE SCALE GENOMIC DNA]</scope>
    <source>
        <strain evidence="2 3">DSM 108282</strain>
    </source>
</reference>
<dbReference type="SUPFAM" id="SSF57850">
    <property type="entry name" value="RING/U-box"/>
    <property type="match status" value="1"/>
</dbReference>
<dbReference type="AlphaFoldDB" id="A0A4S4KGJ7"/>
<dbReference type="Proteomes" id="UP000309038">
    <property type="component" value="Unassembled WGS sequence"/>
</dbReference>
<dbReference type="InterPro" id="IPR013083">
    <property type="entry name" value="Znf_RING/FYVE/PHD"/>
</dbReference>
<dbReference type="InterPro" id="IPR033489">
    <property type="entry name" value="RBBP6"/>
</dbReference>
<evidence type="ECO:0000313" key="2">
    <source>
        <dbReference type="EMBL" id="THG97243.1"/>
    </source>
</evidence>
<dbReference type="PANTHER" id="PTHR15439">
    <property type="entry name" value="RETINOBLASTOMA-BINDING PROTEIN 6"/>
    <property type="match status" value="1"/>
</dbReference>
<gene>
    <name evidence="2" type="ORF">EW026_g4718</name>
</gene>
<dbReference type="Gene3D" id="3.30.40.10">
    <property type="entry name" value="Zinc/RING finger domain, C3HC4 (zinc finger)"/>
    <property type="match status" value="1"/>
</dbReference>
<dbReference type="GO" id="GO:0061630">
    <property type="term" value="F:ubiquitin protein ligase activity"/>
    <property type="evidence" value="ECO:0007669"/>
    <property type="project" value="InterPro"/>
</dbReference>
<dbReference type="PANTHER" id="PTHR15439:SF0">
    <property type="entry name" value="CELL DIVISION CYCLE AND APOPTOSIS REGULATOR PROTEIN 1-RELATED"/>
    <property type="match status" value="1"/>
</dbReference>
<evidence type="ECO:0000313" key="3">
    <source>
        <dbReference type="Proteomes" id="UP000309038"/>
    </source>
</evidence>
<dbReference type="GO" id="GO:0006511">
    <property type="term" value="P:ubiquitin-dependent protein catabolic process"/>
    <property type="evidence" value="ECO:0007669"/>
    <property type="project" value="TreeGrafter"/>
</dbReference>
<dbReference type="GO" id="GO:0016567">
    <property type="term" value="P:protein ubiquitination"/>
    <property type="evidence" value="ECO:0007669"/>
    <property type="project" value="InterPro"/>
</dbReference>
<feature type="region of interest" description="Disordered" evidence="1">
    <location>
        <begin position="251"/>
        <end position="279"/>
    </location>
</feature>
<dbReference type="GO" id="GO:0006397">
    <property type="term" value="P:mRNA processing"/>
    <property type="evidence" value="ECO:0007669"/>
    <property type="project" value="InterPro"/>
</dbReference>
<dbReference type="CDD" id="cd16620">
    <property type="entry name" value="vRING-HC-C4C4_RBBP6"/>
    <property type="match status" value="1"/>
</dbReference>
<evidence type="ECO:0008006" key="4">
    <source>
        <dbReference type="Google" id="ProtNLM"/>
    </source>
</evidence>
<organism evidence="2 3">
    <name type="scientific">Hermanssonia centrifuga</name>
    <dbReference type="NCBI Taxonomy" id="98765"/>
    <lineage>
        <taxon>Eukaryota</taxon>
        <taxon>Fungi</taxon>
        <taxon>Dikarya</taxon>
        <taxon>Basidiomycota</taxon>
        <taxon>Agaricomycotina</taxon>
        <taxon>Agaricomycetes</taxon>
        <taxon>Polyporales</taxon>
        <taxon>Meruliaceae</taxon>
        <taxon>Hermanssonia</taxon>
    </lineage>
</organism>
<feature type="compositionally biased region" description="Basic and acidic residues" evidence="1">
    <location>
        <begin position="251"/>
        <end position="261"/>
    </location>
</feature>
<accession>A0A4S4KGJ7</accession>
<evidence type="ECO:0000256" key="1">
    <source>
        <dbReference type="SAM" id="MobiDB-lite"/>
    </source>
</evidence>
<dbReference type="EMBL" id="SGPJ01000180">
    <property type="protein sequence ID" value="THG97243.1"/>
    <property type="molecule type" value="Genomic_DNA"/>
</dbReference>
<keyword evidence="3" id="KW-1185">Reference proteome</keyword>
<feature type="region of interest" description="Disordered" evidence="1">
    <location>
        <begin position="376"/>
        <end position="423"/>
    </location>
</feature>
<name>A0A4S4KGJ7_9APHY</name>
<sequence>MSNNIAKDDELKAMAAMFQQQTANWEETQEKMSQFVLRTALSVLCMRSVYIAIPEVEALVVVASPSGPIIILTGLYHQVMSVIVADRKVCGHWIQDCPTNNDRDYDNRPRIKRTTGIPRSFLKAVENPTTGNLGHGVMVTPEGGYVVAQPDSASWQKQVSKPKGLSEADIRERKPSDPSLVCPIDNVLFRDAVKTPCCGTLYCEECIQTYLLERDFICPSCGAKIQSLDKLIVAKPMRTKVGDYIDKEIEKSRHEAEEESRTSSATPAPNDDKAPLSSDLTQEQEYYGDMQPGNDYDYSQYVTDSIPHLQAQISQISVMLNNPSLPPQVRQQTELKHQQLQIELERAQLTAAIIHVNTQASAGMMQYGNMQQPYSGQMPQQGWTNPFTNQQPAGQDSAYQRLPLNNRRRNLKRERPSDFLEIAGNDEQKVPRYWE</sequence>
<proteinExistence type="predicted"/>
<dbReference type="Gene3D" id="4.10.60.10">
    <property type="entry name" value="Zinc finger, CCHC-type"/>
    <property type="match status" value="1"/>
</dbReference>
<dbReference type="GO" id="GO:0005634">
    <property type="term" value="C:nucleus"/>
    <property type="evidence" value="ECO:0007669"/>
    <property type="project" value="TreeGrafter"/>
</dbReference>